<gene>
    <name evidence="1" type="ORF">F5148DRAFT_1172374</name>
</gene>
<proteinExistence type="predicted"/>
<keyword evidence="2" id="KW-1185">Reference proteome</keyword>
<evidence type="ECO:0000313" key="2">
    <source>
        <dbReference type="Proteomes" id="UP001207468"/>
    </source>
</evidence>
<comment type="caution">
    <text evidence="1">The sequence shown here is derived from an EMBL/GenBank/DDBJ whole genome shotgun (WGS) entry which is preliminary data.</text>
</comment>
<dbReference type="Proteomes" id="UP001207468">
    <property type="component" value="Unassembled WGS sequence"/>
</dbReference>
<sequence length="828" mass="88967">MDVLLECSSPAVQNDIADPQPPNSNDWKDRSSSASGSNGASATPSTSLAASSPFFNYSNNFFLPSVPAPYNAMNYGSSSWSPQPGQVPISTYSTLNGATSAHSQTPPSQQSQSSQTNIDPALTTLSTPAQQLSYSSPTNVSPQHASQHHLPLHSQYPQLSSLSIPYSQASPPLASSLSQTTQIQPQSSQGTLSPFALHAPQHLSAIPPSSFYAATTQSDSPAPPSQSRREAFLDAIKPSLQSKSFSGGARSVQQLVSRIVEYGIAEVSAQIRLDILTKIRDNAGNNYFRAWLENVSAMDITREWLKTGATINTDNQVLETVMPLLHIADRLPFTGETLVSSKIGKIVRKLAKDAPIPAVKDMAANLERKWRNQFVFMQDQVIPVDDDTQDAKHKKRKLLDVPSKVGPPLKKIAVSAASSSRPSVVVKKEGPSSTRQTATVGAGTVKESKSDSSFFSAPKQKPKLPSFKKAPGATAPAAKETLSNVAQPSSTDAFQEALKDMRARKPSPTVQSTSNNNALTPPVLTGTKPPKKKKSVTWAPDGQLELVKLIERAVYDDDPVDGTPHALHNVRELERGEGAALHAHIFEELLDWSEPQPMEIPEDIEARPRGEGSQERSAQEQRELTALGASYLAQPIPDSPADLPPGSILSQEQIDESVVHMLSGPEIDALSWAPAMTTAPLAGASVSELVGQLAEGTSLAVPDAPPTPGFDPAVIAQLASSIPQEQLQQLAQMFAVQQQQSPPRSDQHSWDSETPAFLADVNAGGTPRDRWSPTPEEPRWGGSGRGRGRGRPLDGIRQFKSRIPCSFYAQGRCKYGDQCNFSHDQGLS</sequence>
<accession>A0ACC0UIE5</accession>
<dbReference type="EMBL" id="JAGFNK010000024">
    <property type="protein sequence ID" value="KAI9511282.1"/>
    <property type="molecule type" value="Genomic_DNA"/>
</dbReference>
<name>A0ACC0UIE5_9AGAM</name>
<evidence type="ECO:0000313" key="1">
    <source>
        <dbReference type="EMBL" id="KAI9511282.1"/>
    </source>
</evidence>
<organism evidence="1 2">
    <name type="scientific">Russula earlei</name>
    <dbReference type="NCBI Taxonomy" id="71964"/>
    <lineage>
        <taxon>Eukaryota</taxon>
        <taxon>Fungi</taxon>
        <taxon>Dikarya</taxon>
        <taxon>Basidiomycota</taxon>
        <taxon>Agaricomycotina</taxon>
        <taxon>Agaricomycetes</taxon>
        <taxon>Russulales</taxon>
        <taxon>Russulaceae</taxon>
        <taxon>Russula</taxon>
    </lineage>
</organism>
<reference evidence="1" key="1">
    <citation type="submission" date="2021-03" db="EMBL/GenBank/DDBJ databases">
        <title>Evolutionary priming and transition to the ectomycorrhizal habit in an iconic lineage of mushroom-forming fungi: is preadaptation a requirement?</title>
        <authorList>
            <consortium name="DOE Joint Genome Institute"/>
            <person name="Looney B.P."/>
            <person name="Miyauchi S."/>
            <person name="Morin E."/>
            <person name="Drula E."/>
            <person name="Courty P.E."/>
            <person name="Chicoki N."/>
            <person name="Fauchery L."/>
            <person name="Kohler A."/>
            <person name="Kuo A."/>
            <person name="LaButti K."/>
            <person name="Pangilinan J."/>
            <person name="Lipzen A."/>
            <person name="Riley R."/>
            <person name="Andreopoulos W."/>
            <person name="He G."/>
            <person name="Johnson J."/>
            <person name="Barry K.W."/>
            <person name="Grigoriev I.V."/>
            <person name="Nagy L."/>
            <person name="Hibbett D."/>
            <person name="Henrissat B."/>
            <person name="Matheny P.B."/>
            <person name="Labbe J."/>
            <person name="Martin A.F."/>
        </authorList>
    </citation>
    <scope>NUCLEOTIDE SEQUENCE</scope>
    <source>
        <strain evidence="1">BPL698</strain>
    </source>
</reference>
<protein>
    <submittedName>
        <fullName evidence="1">Uncharacterized protein</fullName>
    </submittedName>
</protein>